<accession>A0A0D3KDC0</accession>
<name>A0A0D3KDC0_EMIH1</name>
<dbReference type="Proteomes" id="UP000013827">
    <property type="component" value="Unassembled WGS sequence"/>
</dbReference>
<dbReference type="KEGG" id="ehx:EMIHUDRAFT_229246"/>
<evidence type="ECO:0000313" key="2">
    <source>
        <dbReference type="Proteomes" id="UP000013827"/>
    </source>
</evidence>
<reference evidence="2" key="1">
    <citation type="journal article" date="2013" name="Nature">
        <title>Pan genome of the phytoplankton Emiliania underpins its global distribution.</title>
        <authorList>
            <person name="Read B.A."/>
            <person name="Kegel J."/>
            <person name="Klute M.J."/>
            <person name="Kuo A."/>
            <person name="Lefebvre S.C."/>
            <person name="Maumus F."/>
            <person name="Mayer C."/>
            <person name="Miller J."/>
            <person name="Monier A."/>
            <person name="Salamov A."/>
            <person name="Young J."/>
            <person name="Aguilar M."/>
            <person name="Claverie J.M."/>
            <person name="Frickenhaus S."/>
            <person name="Gonzalez K."/>
            <person name="Herman E.K."/>
            <person name="Lin Y.C."/>
            <person name="Napier J."/>
            <person name="Ogata H."/>
            <person name="Sarno A.F."/>
            <person name="Shmutz J."/>
            <person name="Schroeder D."/>
            <person name="de Vargas C."/>
            <person name="Verret F."/>
            <person name="von Dassow P."/>
            <person name="Valentin K."/>
            <person name="Van de Peer Y."/>
            <person name="Wheeler G."/>
            <person name="Dacks J.B."/>
            <person name="Delwiche C.F."/>
            <person name="Dyhrman S.T."/>
            <person name="Glockner G."/>
            <person name="John U."/>
            <person name="Richards T."/>
            <person name="Worden A.Z."/>
            <person name="Zhang X."/>
            <person name="Grigoriev I.V."/>
            <person name="Allen A.E."/>
            <person name="Bidle K."/>
            <person name="Borodovsky M."/>
            <person name="Bowler C."/>
            <person name="Brownlee C."/>
            <person name="Cock J.M."/>
            <person name="Elias M."/>
            <person name="Gladyshev V.N."/>
            <person name="Groth M."/>
            <person name="Guda C."/>
            <person name="Hadaegh A."/>
            <person name="Iglesias-Rodriguez M.D."/>
            <person name="Jenkins J."/>
            <person name="Jones B.M."/>
            <person name="Lawson T."/>
            <person name="Leese F."/>
            <person name="Lindquist E."/>
            <person name="Lobanov A."/>
            <person name="Lomsadze A."/>
            <person name="Malik S.B."/>
            <person name="Marsh M.E."/>
            <person name="Mackinder L."/>
            <person name="Mock T."/>
            <person name="Mueller-Roeber B."/>
            <person name="Pagarete A."/>
            <person name="Parker M."/>
            <person name="Probert I."/>
            <person name="Quesneville H."/>
            <person name="Raines C."/>
            <person name="Rensing S.A."/>
            <person name="Riano-Pachon D.M."/>
            <person name="Richier S."/>
            <person name="Rokitta S."/>
            <person name="Shiraiwa Y."/>
            <person name="Soanes D.M."/>
            <person name="van der Giezen M."/>
            <person name="Wahlund T.M."/>
            <person name="Williams B."/>
            <person name="Wilson W."/>
            <person name="Wolfe G."/>
            <person name="Wurch L.L."/>
        </authorList>
    </citation>
    <scope>NUCLEOTIDE SEQUENCE</scope>
</reference>
<proteinExistence type="predicted"/>
<keyword evidence="2" id="KW-1185">Reference proteome</keyword>
<dbReference type="RefSeq" id="XP_005786184.1">
    <property type="nucleotide sequence ID" value="XM_005786127.1"/>
</dbReference>
<dbReference type="EnsemblProtists" id="EOD33755">
    <property type="protein sequence ID" value="EOD33755"/>
    <property type="gene ID" value="EMIHUDRAFT_229246"/>
</dbReference>
<organism evidence="1 2">
    <name type="scientific">Emiliania huxleyi (strain CCMP1516)</name>
    <dbReference type="NCBI Taxonomy" id="280463"/>
    <lineage>
        <taxon>Eukaryota</taxon>
        <taxon>Haptista</taxon>
        <taxon>Haptophyta</taxon>
        <taxon>Prymnesiophyceae</taxon>
        <taxon>Isochrysidales</taxon>
        <taxon>Noelaerhabdaceae</taxon>
        <taxon>Emiliania</taxon>
    </lineage>
</organism>
<dbReference type="GeneID" id="17279025"/>
<protein>
    <submittedName>
        <fullName evidence="1">Uncharacterized protein</fullName>
    </submittedName>
</protein>
<dbReference type="PaxDb" id="2903-EOD33755"/>
<reference evidence="1" key="2">
    <citation type="submission" date="2024-10" db="UniProtKB">
        <authorList>
            <consortium name="EnsemblProtists"/>
        </authorList>
    </citation>
    <scope>IDENTIFICATION</scope>
</reference>
<dbReference type="HOGENOM" id="CLU_1931513_0_0_1"/>
<dbReference type="AlphaFoldDB" id="A0A0D3KDC0"/>
<sequence>MMKQAEAALAEDIRTPEWISLSMSDVPELVLQLSGGGSSPNLPETVAALREAAAAASEPAEKARRLLHVVARNAFALLGEQALRSLYQVVRSFRVNPLHKHKVSYYIFLWWSAMQREEAPRPSQMKHKPRL</sequence>
<evidence type="ECO:0000313" key="1">
    <source>
        <dbReference type="EnsemblProtists" id="EOD33755"/>
    </source>
</evidence>